<sequence length="202" mass="22917">MSSRTLPVCTAATLRRALLPRAAATPLQHRLSSSLPTVAQPAFWRSLIPKPFRREERLPDDPMIKRVRPKRSRQWNPATFYIVVFLLIGSMAINSISLRQSFETFMRQTDVRIGLLREVVERIQRGEKVDVEKELGAGNPAKEQEWADILKDIQREEITRDQRKDKQPPRSKPETPAAAAPEQPADTGSVKTQQGTGMSSFF</sequence>
<protein>
    <submittedName>
        <fullName evidence="3">Uncharacterized protein</fullName>
    </submittedName>
</protein>
<feature type="compositionally biased region" description="Basic and acidic residues" evidence="1">
    <location>
        <begin position="142"/>
        <end position="173"/>
    </location>
</feature>
<dbReference type="Pfam" id="PF17254">
    <property type="entry name" value="DUF5321"/>
    <property type="match status" value="1"/>
</dbReference>
<organism evidence="3 4">
    <name type="scientific">Plectosphaerella plurivora</name>
    <dbReference type="NCBI Taxonomy" id="936078"/>
    <lineage>
        <taxon>Eukaryota</taxon>
        <taxon>Fungi</taxon>
        <taxon>Dikarya</taxon>
        <taxon>Ascomycota</taxon>
        <taxon>Pezizomycotina</taxon>
        <taxon>Sordariomycetes</taxon>
        <taxon>Hypocreomycetidae</taxon>
        <taxon>Glomerellales</taxon>
        <taxon>Plectosphaerellaceae</taxon>
        <taxon>Plectosphaerella</taxon>
    </lineage>
</organism>
<keyword evidence="2" id="KW-1133">Transmembrane helix</keyword>
<keyword evidence="2" id="KW-0472">Membrane</keyword>
<dbReference type="Proteomes" id="UP000770015">
    <property type="component" value="Unassembled WGS sequence"/>
</dbReference>
<proteinExistence type="predicted"/>
<reference evidence="3" key="1">
    <citation type="journal article" date="2021" name="Nat. Commun.">
        <title>Genetic determinants of endophytism in the Arabidopsis root mycobiome.</title>
        <authorList>
            <person name="Mesny F."/>
            <person name="Miyauchi S."/>
            <person name="Thiergart T."/>
            <person name="Pickel B."/>
            <person name="Atanasova L."/>
            <person name="Karlsson M."/>
            <person name="Huettel B."/>
            <person name="Barry K.W."/>
            <person name="Haridas S."/>
            <person name="Chen C."/>
            <person name="Bauer D."/>
            <person name="Andreopoulos W."/>
            <person name="Pangilinan J."/>
            <person name="LaButti K."/>
            <person name="Riley R."/>
            <person name="Lipzen A."/>
            <person name="Clum A."/>
            <person name="Drula E."/>
            <person name="Henrissat B."/>
            <person name="Kohler A."/>
            <person name="Grigoriev I.V."/>
            <person name="Martin F.M."/>
            <person name="Hacquard S."/>
        </authorList>
    </citation>
    <scope>NUCLEOTIDE SEQUENCE</scope>
    <source>
        <strain evidence="3">MPI-SDFR-AT-0117</strain>
    </source>
</reference>
<dbReference type="OrthoDB" id="2253354at2759"/>
<gene>
    <name evidence="3" type="ORF">F5X68DRAFT_228386</name>
</gene>
<dbReference type="InterPro" id="IPR035213">
    <property type="entry name" value="DUF5321"/>
</dbReference>
<accession>A0A9P9AF04</accession>
<keyword evidence="2" id="KW-0812">Transmembrane</keyword>
<evidence type="ECO:0000256" key="1">
    <source>
        <dbReference type="SAM" id="MobiDB-lite"/>
    </source>
</evidence>
<comment type="caution">
    <text evidence="3">The sequence shown here is derived from an EMBL/GenBank/DDBJ whole genome shotgun (WGS) entry which is preliminary data.</text>
</comment>
<name>A0A9P9AF04_9PEZI</name>
<dbReference type="AlphaFoldDB" id="A0A9P9AF04"/>
<feature type="compositionally biased region" description="Polar residues" evidence="1">
    <location>
        <begin position="189"/>
        <end position="202"/>
    </location>
</feature>
<dbReference type="EMBL" id="JAGSXJ010000003">
    <property type="protein sequence ID" value="KAH6693983.1"/>
    <property type="molecule type" value="Genomic_DNA"/>
</dbReference>
<feature type="transmembrane region" description="Helical" evidence="2">
    <location>
        <begin position="78"/>
        <end position="98"/>
    </location>
</feature>
<keyword evidence="4" id="KW-1185">Reference proteome</keyword>
<feature type="compositionally biased region" description="Low complexity" evidence="1">
    <location>
        <begin position="174"/>
        <end position="185"/>
    </location>
</feature>
<evidence type="ECO:0000256" key="2">
    <source>
        <dbReference type="SAM" id="Phobius"/>
    </source>
</evidence>
<evidence type="ECO:0000313" key="4">
    <source>
        <dbReference type="Proteomes" id="UP000770015"/>
    </source>
</evidence>
<feature type="region of interest" description="Disordered" evidence="1">
    <location>
        <begin position="134"/>
        <end position="202"/>
    </location>
</feature>
<evidence type="ECO:0000313" key="3">
    <source>
        <dbReference type="EMBL" id="KAH6693983.1"/>
    </source>
</evidence>